<dbReference type="GO" id="GO:0004523">
    <property type="term" value="F:RNA-DNA hybrid ribonuclease activity"/>
    <property type="evidence" value="ECO:0007669"/>
    <property type="project" value="InterPro"/>
</dbReference>
<dbReference type="PANTHER" id="PTHR47723">
    <property type="entry name" value="OS05G0353850 PROTEIN"/>
    <property type="match status" value="1"/>
</dbReference>
<dbReference type="SUPFAM" id="SSF53098">
    <property type="entry name" value="Ribonuclease H-like"/>
    <property type="match status" value="1"/>
</dbReference>
<dbReference type="AlphaFoldDB" id="A0AAV2DSL4"/>
<keyword evidence="3" id="KW-1185">Reference proteome</keyword>
<dbReference type="PANTHER" id="PTHR47723:SF24">
    <property type="entry name" value="RNASE H TYPE-1 DOMAIN-CONTAINING PROTEIN"/>
    <property type="match status" value="1"/>
</dbReference>
<reference evidence="2 3" key="1">
    <citation type="submission" date="2024-04" db="EMBL/GenBank/DDBJ databases">
        <authorList>
            <person name="Fracassetti M."/>
        </authorList>
    </citation>
    <scope>NUCLEOTIDE SEQUENCE [LARGE SCALE GENOMIC DNA]</scope>
</reference>
<dbReference type="CDD" id="cd06222">
    <property type="entry name" value="RNase_H_like"/>
    <property type="match status" value="1"/>
</dbReference>
<dbReference type="InterPro" id="IPR044730">
    <property type="entry name" value="RNase_H-like_dom_plant"/>
</dbReference>
<organism evidence="2 3">
    <name type="scientific">Linum trigynum</name>
    <dbReference type="NCBI Taxonomy" id="586398"/>
    <lineage>
        <taxon>Eukaryota</taxon>
        <taxon>Viridiplantae</taxon>
        <taxon>Streptophyta</taxon>
        <taxon>Embryophyta</taxon>
        <taxon>Tracheophyta</taxon>
        <taxon>Spermatophyta</taxon>
        <taxon>Magnoliopsida</taxon>
        <taxon>eudicotyledons</taxon>
        <taxon>Gunneridae</taxon>
        <taxon>Pentapetalae</taxon>
        <taxon>rosids</taxon>
        <taxon>fabids</taxon>
        <taxon>Malpighiales</taxon>
        <taxon>Linaceae</taxon>
        <taxon>Linum</taxon>
    </lineage>
</organism>
<evidence type="ECO:0000259" key="1">
    <source>
        <dbReference type="Pfam" id="PF13456"/>
    </source>
</evidence>
<dbReference type="InterPro" id="IPR002156">
    <property type="entry name" value="RNaseH_domain"/>
</dbReference>
<dbReference type="Proteomes" id="UP001497516">
    <property type="component" value="Chromosome 3"/>
</dbReference>
<proteinExistence type="predicted"/>
<gene>
    <name evidence="2" type="ORF">LTRI10_LOCUS18135</name>
</gene>
<dbReference type="InterPro" id="IPR012337">
    <property type="entry name" value="RNaseH-like_sf"/>
</dbReference>
<dbReference type="GO" id="GO:0003676">
    <property type="term" value="F:nucleic acid binding"/>
    <property type="evidence" value="ECO:0007669"/>
    <property type="project" value="InterPro"/>
</dbReference>
<dbReference type="EMBL" id="OZ034816">
    <property type="protein sequence ID" value="CAL1376403.1"/>
    <property type="molecule type" value="Genomic_DNA"/>
</dbReference>
<dbReference type="InterPro" id="IPR036397">
    <property type="entry name" value="RNaseH_sf"/>
</dbReference>
<sequence length="145" mass="15865">MEIHCDGSFISKSQPAAYGVVAVNHHGQVCDGGAETLLCSTPIEAEARALLKGLKLAQEYGSECIVQSDCQVLVKDLGKGKSRWPWRCAAWMGSMINILGSNPTIKVKEVPRAMNVRADWVAQSKARSNLPVDWINILDLIFDLL</sequence>
<name>A0AAV2DSL4_9ROSI</name>
<dbReference type="InterPro" id="IPR053151">
    <property type="entry name" value="RNase_H-like"/>
</dbReference>
<accession>A0AAV2DSL4</accession>
<protein>
    <recommendedName>
        <fullName evidence="1">RNase H type-1 domain-containing protein</fullName>
    </recommendedName>
</protein>
<feature type="domain" description="RNase H type-1" evidence="1">
    <location>
        <begin position="5"/>
        <end position="124"/>
    </location>
</feature>
<evidence type="ECO:0000313" key="2">
    <source>
        <dbReference type="EMBL" id="CAL1376403.1"/>
    </source>
</evidence>
<dbReference type="Pfam" id="PF13456">
    <property type="entry name" value="RVT_3"/>
    <property type="match status" value="1"/>
</dbReference>
<evidence type="ECO:0000313" key="3">
    <source>
        <dbReference type="Proteomes" id="UP001497516"/>
    </source>
</evidence>
<dbReference type="Gene3D" id="3.30.420.10">
    <property type="entry name" value="Ribonuclease H-like superfamily/Ribonuclease H"/>
    <property type="match status" value="1"/>
</dbReference>